<dbReference type="InterPro" id="IPR012337">
    <property type="entry name" value="RNaseH-like_sf"/>
</dbReference>
<name>A0A6P7GM42_DIAVI</name>
<dbReference type="InterPro" id="IPR007021">
    <property type="entry name" value="DUF659"/>
</dbReference>
<keyword evidence="3" id="KW-0863">Zinc-finger</keyword>
<evidence type="ECO:0000259" key="6">
    <source>
        <dbReference type="Pfam" id="PF04937"/>
    </source>
</evidence>
<feature type="domain" description="DUF659" evidence="6">
    <location>
        <begin position="161"/>
        <end position="307"/>
    </location>
</feature>
<sequence>MFIMSSNSSSCSSRESRGRKSCKVSSLFKMLKTQKKNPQVECTFCTLQLSKNGTRLLEHIKKCLKCPEEVKIKYGVTERKQRNIGLLQTIHEKREEKVKEKPKSQSKEVSAFMDKMTPEQKVKADELLSRAIYSSQAPLALVENIQWQKLFKFLRPAYQIPTRHLVSGPLLDSEHLRVKAMVSENIAGAHSVGLMVDGWSNIRNEAVLNFVVTTPKPFLFKIMPTGTAPHTAEYMAKTLGAVIREIGPRKVFGIVTDNAANMKAAWALIENDFDNNIFTYGCFAHSLNLIFTDLKNLTSLKSFTAEAVALTKAIRQSHILSAWVKEKQNELKISCSLKLPVPTRWGSLDRVQGYIMLLEPIANTITSVEGDTPTISKCLHLFKKNG</sequence>
<keyword evidence="4" id="KW-0862">Zinc</keyword>
<reference evidence="7" key="1">
    <citation type="submission" date="2025-08" db="UniProtKB">
        <authorList>
            <consortium name="RefSeq"/>
        </authorList>
    </citation>
    <scope>IDENTIFICATION</scope>
    <source>
        <tissue evidence="7">Whole insect</tissue>
    </source>
</reference>
<gene>
    <name evidence="7" type="primary">LOC114338410</name>
</gene>
<evidence type="ECO:0000256" key="1">
    <source>
        <dbReference type="ARBA" id="ARBA00004123"/>
    </source>
</evidence>
<dbReference type="Pfam" id="PF04937">
    <property type="entry name" value="DUF659"/>
    <property type="match status" value="1"/>
</dbReference>
<evidence type="ECO:0000256" key="4">
    <source>
        <dbReference type="ARBA" id="ARBA00022833"/>
    </source>
</evidence>
<accession>A0A6P7GM42</accession>
<evidence type="ECO:0000256" key="3">
    <source>
        <dbReference type="ARBA" id="ARBA00022771"/>
    </source>
</evidence>
<dbReference type="PANTHER" id="PTHR46481:SF10">
    <property type="entry name" value="ZINC FINGER BED DOMAIN-CONTAINING PROTEIN 39"/>
    <property type="match status" value="1"/>
</dbReference>
<dbReference type="GO" id="GO:0008270">
    <property type="term" value="F:zinc ion binding"/>
    <property type="evidence" value="ECO:0007669"/>
    <property type="project" value="UniProtKB-KW"/>
</dbReference>
<keyword evidence="2" id="KW-0479">Metal-binding</keyword>
<dbReference type="RefSeq" id="XP_028144840.1">
    <property type="nucleotide sequence ID" value="XM_028289039.1"/>
</dbReference>
<dbReference type="SUPFAM" id="SSF53098">
    <property type="entry name" value="Ribonuclease H-like"/>
    <property type="match status" value="1"/>
</dbReference>
<dbReference type="PANTHER" id="PTHR46481">
    <property type="entry name" value="ZINC FINGER BED DOMAIN-CONTAINING PROTEIN 4"/>
    <property type="match status" value="1"/>
</dbReference>
<keyword evidence="5" id="KW-0539">Nucleus</keyword>
<dbReference type="InterPro" id="IPR052035">
    <property type="entry name" value="ZnF_BED_domain_contain"/>
</dbReference>
<evidence type="ECO:0000256" key="5">
    <source>
        <dbReference type="ARBA" id="ARBA00023242"/>
    </source>
</evidence>
<comment type="subcellular location">
    <subcellularLocation>
        <location evidence="1">Nucleus</location>
    </subcellularLocation>
</comment>
<proteinExistence type="predicted"/>
<organism evidence="7">
    <name type="scientific">Diabrotica virgifera virgifera</name>
    <name type="common">western corn rootworm</name>
    <dbReference type="NCBI Taxonomy" id="50390"/>
    <lineage>
        <taxon>Eukaryota</taxon>
        <taxon>Metazoa</taxon>
        <taxon>Ecdysozoa</taxon>
        <taxon>Arthropoda</taxon>
        <taxon>Hexapoda</taxon>
        <taxon>Insecta</taxon>
        <taxon>Pterygota</taxon>
        <taxon>Neoptera</taxon>
        <taxon>Endopterygota</taxon>
        <taxon>Coleoptera</taxon>
        <taxon>Polyphaga</taxon>
        <taxon>Cucujiformia</taxon>
        <taxon>Chrysomeloidea</taxon>
        <taxon>Chrysomelidae</taxon>
        <taxon>Galerucinae</taxon>
        <taxon>Diabroticina</taxon>
        <taxon>Diabroticites</taxon>
        <taxon>Diabrotica</taxon>
    </lineage>
</organism>
<evidence type="ECO:0000256" key="2">
    <source>
        <dbReference type="ARBA" id="ARBA00022723"/>
    </source>
</evidence>
<dbReference type="GO" id="GO:0005634">
    <property type="term" value="C:nucleus"/>
    <property type="evidence" value="ECO:0007669"/>
    <property type="project" value="UniProtKB-SubCell"/>
</dbReference>
<protein>
    <submittedName>
        <fullName evidence="7">Uncharacterized protein LOC114338410 isoform X1</fullName>
    </submittedName>
</protein>
<dbReference type="AlphaFoldDB" id="A0A6P7GM42"/>
<dbReference type="InParanoid" id="A0A6P7GM42"/>
<evidence type="ECO:0000313" key="7">
    <source>
        <dbReference type="RefSeq" id="XP_028144840.1"/>
    </source>
</evidence>